<dbReference type="Pfam" id="PF01210">
    <property type="entry name" value="NAD_Gly3P_dh_N"/>
    <property type="match status" value="1"/>
</dbReference>
<dbReference type="InterPro" id="IPR013328">
    <property type="entry name" value="6PGD_dom2"/>
</dbReference>
<dbReference type="GO" id="GO:0046168">
    <property type="term" value="P:glycerol-3-phosphate catabolic process"/>
    <property type="evidence" value="ECO:0007669"/>
    <property type="project" value="UniProtKB-UniRule"/>
</dbReference>
<comment type="caution">
    <text evidence="12">The sequence shown here is derived from an EMBL/GenBank/DDBJ whole genome shotgun (WGS) entry which is preliminary data.</text>
</comment>
<dbReference type="Gene3D" id="1.10.1040.10">
    <property type="entry name" value="N-(1-d-carboxylethyl)-l-norvaline Dehydrogenase, domain 2"/>
    <property type="match status" value="1"/>
</dbReference>
<evidence type="ECO:0000256" key="2">
    <source>
        <dbReference type="ARBA" id="ARBA00023002"/>
    </source>
</evidence>
<organism evidence="12 13">
    <name type="scientific">Pristionchus mayeri</name>
    <dbReference type="NCBI Taxonomy" id="1317129"/>
    <lineage>
        <taxon>Eukaryota</taxon>
        <taxon>Metazoa</taxon>
        <taxon>Ecdysozoa</taxon>
        <taxon>Nematoda</taxon>
        <taxon>Chromadorea</taxon>
        <taxon>Rhabditida</taxon>
        <taxon>Rhabditina</taxon>
        <taxon>Diplogasteromorpha</taxon>
        <taxon>Diplogasteroidea</taxon>
        <taxon>Neodiplogasteridae</taxon>
        <taxon>Pristionchus</taxon>
    </lineage>
</organism>
<evidence type="ECO:0000256" key="3">
    <source>
        <dbReference type="ARBA" id="ARBA00023027"/>
    </source>
</evidence>
<evidence type="ECO:0000256" key="7">
    <source>
        <dbReference type="PIRSR" id="PIRSR000114-3"/>
    </source>
</evidence>
<protein>
    <recommendedName>
        <fullName evidence="9">Glycerol-3-phosphate dehydrogenase [NAD(+)]</fullName>
        <ecNumber evidence="9">1.1.1.8</ecNumber>
    </recommendedName>
</protein>
<keyword evidence="2 8" id="KW-0560">Oxidoreductase</keyword>
<evidence type="ECO:0000256" key="1">
    <source>
        <dbReference type="ARBA" id="ARBA00011009"/>
    </source>
</evidence>
<dbReference type="PIRSF" id="PIRSF000114">
    <property type="entry name" value="Glycerol-3-P_dh"/>
    <property type="match status" value="1"/>
</dbReference>
<dbReference type="PRINTS" id="PR00077">
    <property type="entry name" value="GPDHDRGNASE"/>
</dbReference>
<dbReference type="PANTHER" id="PTHR11728:SF8">
    <property type="entry name" value="GLYCEROL-3-PHOSPHATE DEHYDROGENASE [NAD(+)]-RELATED"/>
    <property type="match status" value="1"/>
</dbReference>
<evidence type="ECO:0000313" key="12">
    <source>
        <dbReference type="EMBL" id="GMR42048.1"/>
    </source>
</evidence>
<dbReference type="InterPro" id="IPR011128">
    <property type="entry name" value="G3P_DH_NAD-dep_N"/>
</dbReference>
<evidence type="ECO:0000256" key="5">
    <source>
        <dbReference type="PIRSR" id="PIRSR000114-1"/>
    </source>
</evidence>
<dbReference type="GO" id="GO:0005829">
    <property type="term" value="C:cytosol"/>
    <property type="evidence" value="ECO:0007669"/>
    <property type="project" value="TreeGrafter"/>
</dbReference>
<feature type="binding site" evidence="7">
    <location>
        <position position="58"/>
    </location>
    <ligand>
        <name>NAD(+)</name>
        <dbReference type="ChEBI" id="CHEBI:57540"/>
    </ligand>
</feature>
<dbReference type="GO" id="GO:0051287">
    <property type="term" value="F:NAD binding"/>
    <property type="evidence" value="ECO:0007669"/>
    <property type="project" value="UniProtKB-UniRule"/>
</dbReference>
<feature type="binding site" evidence="7">
    <location>
        <begin position="26"/>
        <end position="31"/>
    </location>
    <ligand>
        <name>NAD(+)</name>
        <dbReference type="ChEBI" id="CHEBI:57540"/>
    </ligand>
</feature>
<dbReference type="InterPro" id="IPR006109">
    <property type="entry name" value="G3P_DH_NAD-dep_C"/>
</dbReference>
<feature type="binding site" evidence="7">
    <location>
        <position position="185"/>
    </location>
    <ligand>
        <name>NAD(+)</name>
        <dbReference type="ChEBI" id="CHEBI:57540"/>
    </ligand>
</feature>
<dbReference type="GO" id="GO:0141152">
    <property type="term" value="F:glycerol-3-phosphate dehydrogenase (NAD+) activity"/>
    <property type="evidence" value="ECO:0007669"/>
    <property type="project" value="UniProtKB-UniRule"/>
</dbReference>
<keyword evidence="13" id="KW-1185">Reference proteome</keyword>
<dbReference type="InterPro" id="IPR006168">
    <property type="entry name" value="G3P_DH_NAD-dep"/>
</dbReference>
<dbReference type="InterPro" id="IPR008927">
    <property type="entry name" value="6-PGluconate_DH-like_C_sf"/>
</dbReference>
<dbReference type="AlphaFoldDB" id="A0AAN5C8V5"/>
<sequence>QLALRFATRLFSSSVMATHHKVTIVGSGNWGSAIARIVGRTATENPGHFDKTIRMWVFEEMVNGRKLSEIINTEHENVKYLPGKKLPENVLAVPDLVESCKDASILIFVVPHQFVAGICKQLQGKLSPGTQAISLIKGITQDPPSTENGDTGLSVHKQGGIKLISEEITELLGIECNVLMGANLAHEVADDNFCEATIGCPKKAQHGQMLKQLFQTPNFRITVVEDAHTVELCGALKNIVACAAGFTDGLGYGDNTKAAVIRLGLMETTKFVEHYYPGSNLQTFFESCGVADLITTCYGGRNRKVCEAFVKQKKSLAEVEKELLNGQSAQGPLTAEEVYLMMEKTGLHEKFPLFTAVHKICKGELAPQSLIECLRNHPEHMEL</sequence>
<dbReference type="PROSITE" id="PS00957">
    <property type="entry name" value="NAD_G3PDH"/>
    <property type="match status" value="1"/>
</dbReference>
<dbReference type="Gene3D" id="3.40.50.720">
    <property type="entry name" value="NAD(P)-binding Rossmann-like Domain"/>
    <property type="match status" value="1"/>
</dbReference>
<dbReference type="NCBIfam" id="TIGR03376">
    <property type="entry name" value="glycerol3P_DH"/>
    <property type="match status" value="1"/>
</dbReference>
<evidence type="ECO:0000256" key="4">
    <source>
        <dbReference type="ARBA" id="ARBA00048683"/>
    </source>
</evidence>
<name>A0AAN5C8V5_9BILA</name>
<evidence type="ECO:0000256" key="6">
    <source>
        <dbReference type="PIRSR" id="PIRSR000114-2"/>
    </source>
</evidence>
<feature type="binding site" evidence="6">
    <location>
        <begin position="301"/>
        <end position="302"/>
    </location>
    <ligand>
        <name>substrate</name>
    </ligand>
</feature>
<gene>
    <name evidence="12" type="ORF">PMAYCL1PPCAC_12243</name>
</gene>
<feature type="non-terminal residue" evidence="12">
    <location>
        <position position="1"/>
    </location>
</feature>
<evidence type="ECO:0000256" key="8">
    <source>
        <dbReference type="RuleBase" id="RU000437"/>
    </source>
</evidence>
<feature type="domain" description="Glycerol-3-phosphate dehydrogenase NAD-dependent N-terminal" evidence="10">
    <location>
        <begin position="21"/>
        <end position="204"/>
    </location>
</feature>
<dbReference type="InterPro" id="IPR017751">
    <property type="entry name" value="G3P_DH_NAD-dep_euk"/>
</dbReference>
<dbReference type="EC" id="1.1.1.8" evidence="9"/>
<dbReference type="Pfam" id="PF07479">
    <property type="entry name" value="NAD_Gly3P_dh_C"/>
    <property type="match status" value="1"/>
</dbReference>
<feature type="active site" description="Proton acceptor" evidence="5">
    <location>
        <position position="237"/>
    </location>
</feature>
<dbReference type="SUPFAM" id="SSF51735">
    <property type="entry name" value="NAD(P)-binding Rossmann-fold domains"/>
    <property type="match status" value="1"/>
</dbReference>
<proteinExistence type="inferred from homology"/>
<dbReference type="Proteomes" id="UP001328107">
    <property type="component" value="Unassembled WGS sequence"/>
</dbReference>
<dbReference type="GO" id="GO:0005975">
    <property type="term" value="P:carbohydrate metabolic process"/>
    <property type="evidence" value="ECO:0007669"/>
    <property type="project" value="InterPro"/>
</dbReference>
<dbReference type="PANTHER" id="PTHR11728">
    <property type="entry name" value="GLYCEROL-3-PHOSPHATE DEHYDROGENASE"/>
    <property type="match status" value="1"/>
</dbReference>
<comment type="catalytic activity">
    <reaction evidence="4 9">
        <text>sn-glycerol 3-phosphate + NAD(+) = dihydroxyacetone phosphate + NADH + H(+)</text>
        <dbReference type="Rhea" id="RHEA:11092"/>
        <dbReference type="ChEBI" id="CHEBI:15378"/>
        <dbReference type="ChEBI" id="CHEBI:57540"/>
        <dbReference type="ChEBI" id="CHEBI:57597"/>
        <dbReference type="ChEBI" id="CHEBI:57642"/>
        <dbReference type="ChEBI" id="CHEBI:57945"/>
        <dbReference type="EC" id="1.1.1.8"/>
    </reaction>
</comment>
<comment type="similarity">
    <text evidence="1 8">Belongs to the NAD-dependent glycerol-3-phosphate dehydrogenase family.</text>
</comment>
<dbReference type="GO" id="GO:0042803">
    <property type="term" value="F:protein homodimerization activity"/>
    <property type="evidence" value="ECO:0007669"/>
    <property type="project" value="InterPro"/>
</dbReference>
<accession>A0AAN5C8V5</accession>
<feature type="binding site" evidence="7">
    <location>
        <position position="114"/>
    </location>
    <ligand>
        <name>NAD(+)</name>
        <dbReference type="ChEBI" id="CHEBI:57540"/>
    </ligand>
</feature>
<feature type="binding site" evidence="7">
    <location>
        <position position="301"/>
    </location>
    <ligand>
        <name>NAD(+)</name>
        <dbReference type="ChEBI" id="CHEBI:57540"/>
    </ligand>
</feature>
<evidence type="ECO:0000256" key="9">
    <source>
        <dbReference type="RuleBase" id="RU361243"/>
    </source>
</evidence>
<dbReference type="FunFam" id="1.10.1040.10:FF:000004">
    <property type="entry name" value="Glycerol-3-phosphate dehydrogenase [NAD(+)]"/>
    <property type="match status" value="1"/>
</dbReference>
<feature type="binding site" evidence="6">
    <location>
        <position position="137"/>
    </location>
    <ligand>
        <name>substrate</name>
    </ligand>
</feature>
<dbReference type="SUPFAM" id="SSF48179">
    <property type="entry name" value="6-phosphogluconate dehydrogenase C-terminal domain-like"/>
    <property type="match status" value="1"/>
</dbReference>
<keyword evidence="3 7" id="KW-0520">NAD</keyword>
<dbReference type="InterPro" id="IPR036291">
    <property type="entry name" value="NAD(P)-bd_dom_sf"/>
</dbReference>
<feature type="domain" description="Glycerol-3-phosphate dehydrogenase NAD-dependent C-terminal" evidence="11">
    <location>
        <begin position="226"/>
        <end position="371"/>
    </location>
</feature>
<evidence type="ECO:0000313" key="13">
    <source>
        <dbReference type="Proteomes" id="UP001328107"/>
    </source>
</evidence>
<dbReference type="FunFam" id="3.40.50.720:FF:000672">
    <property type="entry name" value="Glycerol-3-phosphate dehydrogenase [NAD(+)]"/>
    <property type="match status" value="1"/>
</dbReference>
<evidence type="ECO:0000259" key="11">
    <source>
        <dbReference type="Pfam" id="PF07479"/>
    </source>
</evidence>
<evidence type="ECO:0000259" key="10">
    <source>
        <dbReference type="Pfam" id="PF01210"/>
    </source>
</evidence>
<feature type="binding site" evidence="7">
    <location>
        <position position="330"/>
    </location>
    <ligand>
        <name>NAD(+)</name>
        <dbReference type="ChEBI" id="CHEBI:57540"/>
    </ligand>
</feature>
<dbReference type="EMBL" id="BTRK01000003">
    <property type="protein sequence ID" value="GMR42048.1"/>
    <property type="molecule type" value="Genomic_DNA"/>
</dbReference>
<reference evidence="13" key="1">
    <citation type="submission" date="2022-10" db="EMBL/GenBank/DDBJ databases">
        <title>Genome assembly of Pristionchus species.</title>
        <authorList>
            <person name="Yoshida K."/>
            <person name="Sommer R.J."/>
        </authorList>
    </citation>
    <scope>NUCLEOTIDE SEQUENCE [LARGE SCALE GENOMIC DNA]</scope>
    <source>
        <strain evidence="13">RS5460</strain>
    </source>
</reference>